<gene>
    <name evidence="1" type="ORF">AWB65_05648</name>
</gene>
<reference evidence="1" key="1">
    <citation type="submission" date="2016-01" db="EMBL/GenBank/DDBJ databases">
        <authorList>
            <person name="Peeters C."/>
        </authorList>
    </citation>
    <scope>NUCLEOTIDE SEQUENCE [LARGE SCALE GENOMIC DNA]</scope>
    <source>
        <strain evidence="1">LMG 22934</strain>
    </source>
</reference>
<dbReference type="Proteomes" id="UP000054977">
    <property type="component" value="Unassembled WGS sequence"/>
</dbReference>
<protein>
    <recommendedName>
        <fullName evidence="3">Phasin protein</fullName>
    </recommendedName>
</protein>
<evidence type="ECO:0000313" key="1">
    <source>
        <dbReference type="EMBL" id="SAL61786.1"/>
    </source>
</evidence>
<dbReference type="AlphaFoldDB" id="A0A158IYW5"/>
<accession>A0A158IYW5</accession>
<dbReference type="STRING" id="326474.AWB65_05648"/>
<evidence type="ECO:0008006" key="3">
    <source>
        <dbReference type="Google" id="ProtNLM"/>
    </source>
</evidence>
<keyword evidence="2" id="KW-1185">Reference proteome</keyword>
<name>A0A158IYW5_9BURK</name>
<organism evidence="1 2">
    <name type="scientific">Caballeronia humi</name>
    <dbReference type="NCBI Taxonomy" id="326474"/>
    <lineage>
        <taxon>Bacteria</taxon>
        <taxon>Pseudomonadati</taxon>
        <taxon>Pseudomonadota</taxon>
        <taxon>Betaproteobacteria</taxon>
        <taxon>Burkholderiales</taxon>
        <taxon>Burkholderiaceae</taxon>
        <taxon>Caballeronia</taxon>
    </lineage>
</organism>
<comment type="caution">
    <text evidence="1">The sequence shown here is derived from an EMBL/GenBank/DDBJ whole genome shotgun (WGS) entry which is preliminary data.</text>
</comment>
<dbReference type="EMBL" id="FCNW02000049">
    <property type="protein sequence ID" value="SAL61786.1"/>
    <property type="molecule type" value="Genomic_DNA"/>
</dbReference>
<sequence length="162" mass="17905">MEIEFHDPFDICRTNLRLALRFGSLAQEWRQHVCTLQVRRIERDKEALESEREALARARDWGEFNTATQTVMREYFAATVSLWQEGVGVAMRNQTVVGEAFADILKDWQSAWTGGYAKPASGASAAIPDWVNGFTLAMRAAQQAAGAPTAPAQGAKGDHHAV</sequence>
<evidence type="ECO:0000313" key="2">
    <source>
        <dbReference type="Proteomes" id="UP000054977"/>
    </source>
</evidence>
<proteinExistence type="predicted"/>